<evidence type="ECO:0000256" key="1">
    <source>
        <dbReference type="ARBA" id="ARBA00001974"/>
    </source>
</evidence>
<feature type="domain" description="Glucose-methanol-choline oxidoreductase N-terminal" evidence="5">
    <location>
        <begin position="273"/>
        <end position="287"/>
    </location>
</feature>
<evidence type="ECO:0000313" key="6">
    <source>
        <dbReference type="EMBL" id="CAG7822541.1"/>
    </source>
</evidence>
<dbReference type="AlphaFoldDB" id="A0A8J2KW22"/>
<dbReference type="EMBL" id="CAJVCH010526662">
    <property type="protein sequence ID" value="CAG7822541.1"/>
    <property type="molecule type" value="Genomic_DNA"/>
</dbReference>
<dbReference type="Pfam" id="PF05199">
    <property type="entry name" value="GMC_oxred_C"/>
    <property type="match status" value="1"/>
</dbReference>
<dbReference type="GO" id="GO:0050660">
    <property type="term" value="F:flavin adenine dinucleotide binding"/>
    <property type="evidence" value="ECO:0007669"/>
    <property type="project" value="InterPro"/>
</dbReference>
<accession>A0A8J2KW22</accession>
<keyword evidence="3" id="KW-0274">FAD</keyword>
<dbReference type="Pfam" id="PF00732">
    <property type="entry name" value="GMC_oxred_N"/>
    <property type="match status" value="1"/>
</dbReference>
<sequence length="566" mass="63651">MTLASKLLLTSLPLLISLYANRYREIDRLKAFPDDPSDFNLPVLESFDYIIVGGGTGGCVVARRLADANFKVLLLETGVPQRNIGQRVNGIVQTPVGKMLGGSSMDNSMIYQRGSPFDYNGWAELTGDSSWRYPKLLKYFRKFENYMGNFSWVNTDQHGFDGPITITSPHFPQSDIWLQAGEELSFPITDANGPQTIGFSPATNFINFGRRVSTYEAYIKPVEKSYEGKLDVRRYSPVSKVLFEKKIARGVLYHRHGIPRVATASKEVILCTGTFVTPILLIKSGIGSKEDLYDAKAKPIVISPQVGKNLHDHIALRVTPFTVKDPSRTWSLIKNLSFSDFNEFLYEGKGFVGLPGTNGVAYITSRRDRKENPYWPDLQLNFDFQHKDTNVLDILLLFGRPYSRGTIKFNTSATSMEDNNLPIIDPHYLEERSDMDVLLDGIDFIFKIFEGTQTFKDIGTQFTTEPIEPCKNTKFRSKDYWACYIKQRGSTFYHSSGTCRMGKPNDIHRSVVDSKLRVHGVEKLRIIDASVIPRIPNANLAAAVLAIAEKTVASIIAGSNKTHYSR</sequence>
<proteinExistence type="predicted"/>
<organism evidence="6 7">
    <name type="scientific">Allacma fusca</name>
    <dbReference type="NCBI Taxonomy" id="39272"/>
    <lineage>
        <taxon>Eukaryota</taxon>
        <taxon>Metazoa</taxon>
        <taxon>Ecdysozoa</taxon>
        <taxon>Arthropoda</taxon>
        <taxon>Hexapoda</taxon>
        <taxon>Collembola</taxon>
        <taxon>Symphypleona</taxon>
        <taxon>Sminthuridae</taxon>
        <taxon>Allacma</taxon>
    </lineage>
</organism>
<dbReference type="PANTHER" id="PTHR11552">
    <property type="entry name" value="GLUCOSE-METHANOL-CHOLINE GMC OXIDOREDUCTASE"/>
    <property type="match status" value="1"/>
</dbReference>
<protein>
    <recommendedName>
        <fullName evidence="5">Glucose-methanol-choline oxidoreductase N-terminal domain-containing protein</fullName>
    </recommendedName>
</protein>
<evidence type="ECO:0000256" key="2">
    <source>
        <dbReference type="ARBA" id="ARBA00022630"/>
    </source>
</evidence>
<dbReference type="PIRSF" id="PIRSF000137">
    <property type="entry name" value="Alcohol_oxidase"/>
    <property type="match status" value="1"/>
</dbReference>
<dbReference type="OrthoDB" id="7776036at2759"/>
<comment type="cofactor">
    <cofactor evidence="1">
        <name>FAD</name>
        <dbReference type="ChEBI" id="CHEBI:57692"/>
    </cofactor>
</comment>
<keyword evidence="7" id="KW-1185">Reference proteome</keyword>
<keyword evidence="4" id="KW-0732">Signal</keyword>
<evidence type="ECO:0000256" key="4">
    <source>
        <dbReference type="SAM" id="SignalP"/>
    </source>
</evidence>
<dbReference type="InterPro" id="IPR007867">
    <property type="entry name" value="GMC_OxRtase_C"/>
</dbReference>
<dbReference type="GO" id="GO:0016614">
    <property type="term" value="F:oxidoreductase activity, acting on CH-OH group of donors"/>
    <property type="evidence" value="ECO:0007669"/>
    <property type="project" value="InterPro"/>
</dbReference>
<dbReference type="InterPro" id="IPR012132">
    <property type="entry name" value="GMC_OxRdtase"/>
</dbReference>
<comment type="caution">
    <text evidence="6">The sequence shown here is derived from an EMBL/GenBank/DDBJ whole genome shotgun (WGS) entry which is preliminary data.</text>
</comment>
<evidence type="ECO:0000313" key="7">
    <source>
        <dbReference type="Proteomes" id="UP000708208"/>
    </source>
</evidence>
<dbReference type="PROSITE" id="PS00624">
    <property type="entry name" value="GMC_OXRED_2"/>
    <property type="match status" value="1"/>
</dbReference>
<keyword evidence="2" id="KW-0285">Flavoprotein</keyword>
<reference evidence="6" key="1">
    <citation type="submission" date="2021-06" db="EMBL/GenBank/DDBJ databases">
        <authorList>
            <person name="Hodson N. C."/>
            <person name="Mongue J. A."/>
            <person name="Jaron S. K."/>
        </authorList>
    </citation>
    <scope>NUCLEOTIDE SEQUENCE</scope>
</reference>
<dbReference type="InterPro" id="IPR000172">
    <property type="entry name" value="GMC_OxRdtase_N"/>
</dbReference>
<gene>
    <name evidence="6" type="ORF">AFUS01_LOCUS32807</name>
</gene>
<evidence type="ECO:0000259" key="5">
    <source>
        <dbReference type="PROSITE" id="PS00624"/>
    </source>
</evidence>
<name>A0A8J2KW22_9HEXA</name>
<feature type="chain" id="PRO_5035186991" description="Glucose-methanol-choline oxidoreductase N-terminal domain-containing protein" evidence="4">
    <location>
        <begin position="21"/>
        <end position="566"/>
    </location>
</feature>
<feature type="signal peptide" evidence="4">
    <location>
        <begin position="1"/>
        <end position="20"/>
    </location>
</feature>
<dbReference type="Proteomes" id="UP000708208">
    <property type="component" value="Unassembled WGS sequence"/>
</dbReference>
<dbReference type="PANTHER" id="PTHR11552:SF147">
    <property type="entry name" value="CHOLINE DEHYDROGENASE, MITOCHONDRIAL"/>
    <property type="match status" value="1"/>
</dbReference>
<evidence type="ECO:0000256" key="3">
    <source>
        <dbReference type="ARBA" id="ARBA00022827"/>
    </source>
</evidence>